<keyword evidence="6" id="KW-0460">Magnesium</keyword>
<keyword evidence="5 13" id="KW-0378">Hydrolase</keyword>
<dbReference type="SUPFAM" id="SSF55811">
    <property type="entry name" value="Nudix"/>
    <property type="match status" value="1"/>
</dbReference>
<proteinExistence type="predicted"/>
<sequence length="213" mass="23977">MKPISDVRVVKTTESAFIKPFSLLFKQGQKEIKWDLIDSHNGVFVIIYNRTRNTLVCVKQFRPGVYYKSIPEDDRPKEGPIDTDKYPPSMGLTVEFCAGIVDKNKSLAEIAVDEVREECGYEVKVSDMQKIISCRAALSTTGSVMTFFYTEVSDQMKISEGGGLANEGEDIEVVEYTIPQIRDIVTQSEVLNGSSSFLFGLMWFLTNKIVMNN</sequence>
<evidence type="ECO:0000256" key="9">
    <source>
        <dbReference type="ARBA" id="ARBA00066480"/>
    </source>
</evidence>
<organism evidence="13 14">
    <name type="scientific">Cinara cedri</name>
    <dbReference type="NCBI Taxonomy" id="506608"/>
    <lineage>
        <taxon>Eukaryota</taxon>
        <taxon>Metazoa</taxon>
        <taxon>Ecdysozoa</taxon>
        <taxon>Arthropoda</taxon>
        <taxon>Hexapoda</taxon>
        <taxon>Insecta</taxon>
        <taxon>Pterygota</taxon>
        <taxon>Neoptera</taxon>
        <taxon>Paraneoptera</taxon>
        <taxon>Hemiptera</taxon>
        <taxon>Sternorrhyncha</taxon>
        <taxon>Aphidomorpha</taxon>
        <taxon>Aphidoidea</taxon>
        <taxon>Aphididae</taxon>
        <taxon>Lachninae</taxon>
        <taxon>Cinara</taxon>
    </lineage>
</organism>
<dbReference type="AlphaFoldDB" id="A0A5E4MV89"/>
<dbReference type="InterPro" id="IPR015797">
    <property type="entry name" value="NUDIX_hydrolase-like_dom_sf"/>
</dbReference>
<gene>
    <name evidence="13" type="ORF">CINCED_3A001865</name>
</gene>
<dbReference type="OrthoDB" id="10249920at2759"/>
<evidence type="ECO:0000256" key="8">
    <source>
        <dbReference type="ARBA" id="ARBA00054674"/>
    </source>
</evidence>
<dbReference type="PANTHER" id="PTHR11839:SF15">
    <property type="entry name" value="URIDINE DIPHOSPHATE GLUCOSE PYROPHOSPHATASE NUDT14"/>
    <property type="match status" value="1"/>
</dbReference>
<dbReference type="NCBIfam" id="TIGR00052">
    <property type="entry name" value="nudix-type nucleoside diphosphatase, YffH/AdpP family"/>
    <property type="match status" value="1"/>
</dbReference>
<dbReference type="PROSITE" id="PS51462">
    <property type="entry name" value="NUDIX"/>
    <property type="match status" value="1"/>
</dbReference>
<dbReference type="CDD" id="cd18887">
    <property type="entry name" value="NUDIX_UGPPase_Nudt14"/>
    <property type="match status" value="1"/>
</dbReference>
<comment type="catalytic activity">
    <reaction evidence="7">
        <text>UDP-sugar + H2O = UMP + alpha-D-aldose 1-phosphate.</text>
        <dbReference type="EC" id="3.6.1.45"/>
    </reaction>
</comment>
<dbReference type="Gene3D" id="3.90.79.10">
    <property type="entry name" value="Nucleoside Triphosphate Pyrophosphohydrolase"/>
    <property type="match status" value="1"/>
</dbReference>
<dbReference type="GO" id="GO:0008768">
    <property type="term" value="F:UDP-sugar diphosphatase activity"/>
    <property type="evidence" value="ECO:0007669"/>
    <property type="project" value="UniProtKB-EC"/>
</dbReference>
<keyword evidence="4" id="KW-0963">Cytoplasm</keyword>
<keyword evidence="14" id="KW-1185">Reference proteome</keyword>
<dbReference type="PANTHER" id="PTHR11839">
    <property type="entry name" value="UDP/ADP-SUGAR PYROPHOSPHATASE"/>
    <property type="match status" value="1"/>
</dbReference>
<dbReference type="GO" id="GO:0006753">
    <property type="term" value="P:nucleoside phosphate metabolic process"/>
    <property type="evidence" value="ECO:0007669"/>
    <property type="project" value="TreeGrafter"/>
</dbReference>
<comment type="cofactor">
    <cofactor evidence="1">
        <name>Mg(2+)</name>
        <dbReference type="ChEBI" id="CHEBI:18420"/>
    </cofactor>
</comment>
<comment type="subcellular location">
    <subcellularLocation>
        <location evidence="2">Cytoplasm</location>
    </subcellularLocation>
</comment>
<dbReference type="GO" id="GO:0046872">
    <property type="term" value="F:metal ion binding"/>
    <property type="evidence" value="ECO:0007669"/>
    <property type="project" value="InterPro"/>
</dbReference>
<feature type="domain" description="Nudix hydrolase" evidence="12">
    <location>
        <begin position="38"/>
        <end position="199"/>
    </location>
</feature>
<evidence type="ECO:0000256" key="4">
    <source>
        <dbReference type="ARBA" id="ARBA00022490"/>
    </source>
</evidence>
<dbReference type="FunFam" id="3.90.79.10:FF:000035">
    <property type="entry name" value="Uridine diphosphate glucose pyrophosphatase"/>
    <property type="match status" value="1"/>
</dbReference>
<evidence type="ECO:0000259" key="12">
    <source>
        <dbReference type="PROSITE" id="PS51462"/>
    </source>
</evidence>
<name>A0A5E4MV89_9HEMI</name>
<evidence type="ECO:0000313" key="14">
    <source>
        <dbReference type="Proteomes" id="UP000325440"/>
    </source>
</evidence>
<dbReference type="EMBL" id="CABPRJ010001431">
    <property type="protein sequence ID" value="VVC36204.1"/>
    <property type="molecule type" value="Genomic_DNA"/>
</dbReference>
<comment type="function">
    <text evidence="8">Hydrolyzes UDP-glucose to glucose 1-phosphate and UMP and ADP-ribose to ribose 5-phosphate and AMP. The physiological substrate is probably UDP-glucose. Poor activity on other substrates such as ADP-glucose, CDP-glucose, GDP-glucose and GDP-mannose.</text>
</comment>
<accession>A0A5E4MV89</accession>
<dbReference type="GO" id="GO:0019693">
    <property type="term" value="P:ribose phosphate metabolic process"/>
    <property type="evidence" value="ECO:0007669"/>
    <property type="project" value="TreeGrafter"/>
</dbReference>
<evidence type="ECO:0000256" key="6">
    <source>
        <dbReference type="ARBA" id="ARBA00022842"/>
    </source>
</evidence>
<evidence type="ECO:0000313" key="13">
    <source>
        <dbReference type="EMBL" id="VVC36204.1"/>
    </source>
</evidence>
<dbReference type="Proteomes" id="UP000325440">
    <property type="component" value="Unassembled WGS sequence"/>
</dbReference>
<dbReference type="InterPro" id="IPR004385">
    <property type="entry name" value="NDP_pyrophosphatase"/>
</dbReference>
<dbReference type="GO" id="GO:0005737">
    <property type="term" value="C:cytoplasm"/>
    <property type="evidence" value="ECO:0007669"/>
    <property type="project" value="UniProtKB-SubCell"/>
</dbReference>
<dbReference type="EC" id="3.6.1.45" evidence="9"/>
<reference evidence="13 14" key="1">
    <citation type="submission" date="2019-08" db="EMBL/GenBank/DDBJ databases">
        <authorList>
            <person name="Alioto T."/>
            <person name="Alioto T."/>
            <person name="Gomez Garrido J."/>
        </authorList>
    </citation>
    <scope>NUCLEOTIDE SEQUENCE [LARGE SCALE GENOMIC DNA]</scope>
</reference>
<evidence type="ECO:0000256" key="3">
    <source>
        <dbReference type="ARBA" id="ARBA00011738"/>
    </source>
</evidence>
<evidence type="ECO:0000256" key="1">
    <source>
        <dbReference type="ARBA" id="ARBA00001946"/>
    </source>
</evidence>
<dbReference type="InterPro" id="IPR000086">
    <property type="entry name" value="NUDIX_hydrolase_dom"/>
</dbReference>
<protein>
    <recommendedName>
        <fullName evidence="10">Uridine diphosphate glucose pyrophosphatase NUDT14</fullName>
        <ecNumber evidence="9">3.6.1.45</ecNumber>
    </recommendedName>
    <alternativeName>
        <fullName evidence="11">Nucleoside diphosphate-linked moiety X motif 14</fullName>
    </alternativeName>
</protein>
<evidence type="ECO:0000256" key="2">
    <source>
        <dbReference type="ARBA" id="ARBA00004496"/>
    </source>
</evidence>
<evidence type="ECO:0000256" key="7">
    <source>
        <dbReference type="ARBA" id="ARBA00051086"/>
    </source>
</evidence>
<comment type="subunit">
    <text evidence="3">Homodimer.</text>
</comment>
<evidence type="ECO:0000256" key="5">
    <source>
        <dbReference type="ARBA" id="ARBA00022801"/>
    </source>
</evidence>
<evidence type="ECO:0000256" key="10">
    <source>
        <dbReference type="ARBA" id="ARBA00071467"/>
    </source>
</evidence>
<evidence type="ECO:0000256" key="11">
    <source>
        <dbReference type="ARBA" id="ARBA00080475"/>
    </source>
</evidence>